<keyword evidence="4" id="KW-1185">Reference proteome</keyword>
<dbReference type="PANTHER" id="PTHR32309">
    <property type="entry name" value="TYROSINE-PROTEIN KINASE"/>
    <property type="match status" value="1"/>
</dbReference>
<organism evidence="3 4">
    <name type="scientific">Roseivivax halotolerans</name>
    <dbReference type="NCBI Taxonomy" id="93684"/>
    <lineage>
        <taxon>Bacteria</taxon>
        <taxon>Pseudomonadati</taxon>
        <taxon>Pseudomonadota</taxon>
        <taxon>Alphaproteobacteria</taxon>
        <taxon>Rhodobacterales</taxon>
        <taxon>Roseobacteraceae</taxon>
        <taxon>Roseivivax</taxon>
    </lineage>
</organism>
<dbReference type="PROSITE" id="PS51257">
    <property type="entry name" value="PROKAR_LIPOPROTEIN"/>
    <property type="match status" value="1"/>
</dbReference>
<feature type="transmembrane region" description="Helical" evidence="2">
    <location>
        <begin position="20"/>
        <end position="38"/>
    </location>
</feature>
<dbReference type="InterPro" id="IPR050445">
    <property type="entry name" value="Bact_polysacc_biosynth/exp"/>
</dbReference>
<protein>
    <submittedName>
        <fullName evidence="3">Uncharacterized protein involved in exopolysaccharide biosynthesis</fullName>
    </submittedName>
</protein>
<name>A0A1I5YXI0_9RHOB</name>
<feature type="coiled-coil region" evidence="1">
    <location>
        <begin position="253"/>
        <end position="297"/>
    </location>
</feature>
<feature type="coiled-coil region" evidence="1">
    <location>
        <begin position="170"/>
        <end position="204"/>
    </location>
</feature>
<evidence type="ECO:0000313" key="3">
    <source>
        <dbReference type="EMBL" id="SFQ48973.1"/>
    </source>
</evidence>
<feature type="transmembrane region" description="Helical" evidence="2">
    <location>
        <begin position="343"/>
        <end position="362"/>
    </location>
</feature>
<dbReference type="RefSeq" id="WP_093011919.1">
    <property type="nucleotide sequence ID" value="NZ_FOXV01000007.1"/>
</dbReference>
<gene>
    <name evidence="3" type="ORF">SAMN05421853_10730</name>
</gene>
<proteinExistence type="predicted"/>
<evidence type="ECO:0000313" key="4">
    <source>
        <dbReference type="Proteomes" id="UP000243106"/>
    </source>
</evidence>
<dbReference type="STRING" id="93684.SAMN05421853_10730"/>
<accession>A0A1I5YXI0</accession>
<reference evidence="4" key="1">
    <citation type="submission" date="2016-10" db="EMBL/GenBank/DDBJ databases">
        <authorList>
            <person name="Varghese N."/>
            <person name="Submissions S."/>
        </authorList>
    </citation>
    <scope>NUCLEOTIDE SEQUENCE [LARGE SCALE GENOMIC DNA]</scope>
    <source>
        <strain evidence="4">JCM 10271</strain>
    </source>
</reference>
<dbReference type="PANTHER" id="PTHR32309:SF31">
    <property type="entry name" value="CAPSULAR EXOPOLYSACCHARIDE FAMILY"/>
    <property type="match status" value="1"/>
</dbReference>
<keyword evidence="2" id="KW-0472">Membrane</keyword>
<sequence length="441" mass="48667">MLQIQSKDELFAALRRRMPIMAGIILLGCVLSVLFALGQQKLYMATAVVQVENARISAPEEGIGVTSDAVRRIELIKQRMTSSESLLRIGEQIGMFNVEDSSEELNRTSRLIIMREAIQIREIADDRINQPRTAPYALVIEATTDDPVRAAALANEVMLAGIEEARQQNLSRAEDALAFFDEEAARLEAAIEEKEAELAVFRRENDQALPSSVGALRTRLTSLEETAFGIDRDIAELQTTSTRQRDEVRQQEIALLEDQKALVETRMAEIEEAIARAPQVAQELALIERQIGNLQEQYRTVVSQRSDAELEQVLEARDQSDRLTVLERAVPADESISRSRRSIATIGAALSVVLALGVAYAAEAFNPAIRTAAQLERRLGITPVITVPVVERRKSGWGSRLGILAALAALAAAVAAAVQFFGTRLLDPALWERFLPRSFAD</sequence>
<keyword evidence="1" id="KW-0175">Coiled coil</keyword>
<dbReference type="AlphaFoldDB" id="A0A1I5YXI0"/>
<evidence type="ECO:0000256" key="1">
    <source>
        <dbReference type="SAM" id="Coils"/>
    </source>
</evidence>
<keyword evidence="2" id="KW-1133">Transmembrane helix</keyword>
<dbReference type="EMBL" id="FOXV01000007">
    <property type="protein sequence ID" value="SFQ48973.1"/>
    <property type="molecule type" value="Genomic_DNA"/>
</dbReference>
<dbReference type="Proteomes" id="UP000243106">
    <property type="component" value="Unassembled WGS sequence"/>
</dbReference>
<keyword evidence="2" id="KW-0812">Transmembrane</keyword>
<feature type="transmembrane region" description="Helical" evidence="2">
    <location>
        <begin position="401"/>
        <end position="421"/>
    </location>
</feature>
<evidence type="ECO:0000256" key="2">
    <source>
        <dbReference type="SAM" id="Phobius"/>
    </source>
</evidence>